<dbReference type="EMBL" id="JAUSWA010000003">
    <property type="protein sequence ID" value="MDQ0492675.1"/>
    <property type="molecule type" value="Genomic_DNA"/>
</dbReference>
<name>A0ABU0KTH7_9BACL</name>
<comment type="caution">
    <text evidence="1">The sequence shown here is derived from an EMBL/GenBank/DDBJ whole genome shotgun (WGS) entry which is preliminary data.</text>
</comment>
<proteinExistence type="predicted"/>
<accession>A0ABU0KTH7</accession>
<evidence type="ECO:0000313" key="2">
    <source>
        <dbReference type="Proteomes" id="UP001242811"/>
    </source>
</evidence>
<sequence length="85" mass="9310">MDISENDNNDEPYPCESGGVGLFYMVIHASIALVSLTGCNSRDCLCCGMSYKLLQFMQRTSHDGLVQPGLSNISGINFIMDPFLL</sequence>
<reference evidence="1 2" key="1">
    <citation type="submission" date="2023-07" db="EMBL/GenBank/DDBJ databases">
        <title>Genomic Encyclopedia of Type Strains, Phase IV (KMG-IV): sequencing the most valuable type-strain genomes for metagenomic binning, comparative biology and taxonomic classification.</title>
        <authorList>
            <person name="Goeker M."/>
        </authorList>
    </citation>
    <scope>NUCLEOTIDE SEQUENCE [LARGE SCALE GENOMIC DNA]</scope>
    <source>
        <strain evidence="1 2">DSM 14914</strain>
    </source>
</reference>
<keyword evidence="2" id="KW-1185">Reference proteome</keyword>
<evidence type="ECO:0000313" key="1">
    <source>
        <dbReference type="EMBL" id="MDQ0492675.1"/>
    </source>
</evidence>
<gene>
    <name evidence="1" type="ORF">QOZ95_000824</name>
</gene>
<organism evidence="1 2">
    <name type="scientific">Paenibacillus brasilensis</name>
    <dbReference type="NCBI Taxonomy" id="128574"/>
    <lineage>
        <taxon>Bacteria</taxon>
        <taxon>Bacillati</taxon>
        <taxon>Bacillota</taxon>
        <taxon>Bacilli</taxon>
        <taxon>Bacillales</taxon>
        <taxon>Paenibacillaceae</taxon>
        <taxon>Paenibacillus</taxon>
    </lineage>
</organism>
<dbReference type="Proteomes" id="UP001242811">
    <property type="component" value="Unassembled WGS sequence"/>
</dbReference>
<protein>
    <submittedName>
        <fullName evidence="1">Uncharacterized protein</fullName>
    </submittedName>
</protein>